<sequence>MSADPSRPVVPLRASDADREAVVAELQDAAADGRIDLDELGVRLEVALAARTHDELAPLTADLVPAMPPAQPLVLKAGMAGVVREGAWRVPEHISAYGGLGGAKIDFTRVECRLRVVEIEVDGQTGGVEIVIPDGWVVETGELDPGLAGFRNRTTADKLPGTPLIRVTGACGMGGVTVRHPKRGERRKLLKESR</sequence>
<dbReference type="PANTHER" id="PTHR40763">
    <property type="entry name" value="MEMBRANE PROTEIN-RELATED"/>
    <property type="match status" value="1"/>
</dbReference>
<evidence type="ECO:0000259" key="1">
    <source>
        <dbReference type="Pfam" id="PF08044"/>
    </source>
</evidence>
<protein>
    <submittedName>
        <fullName evidence="2">DUF1707 domain-containing protein</fullName>
    </submittedName>
</protein>
<dbReference type="InterPro" id="IPR012551">
    <property type="entry name" value="DUF1707_SHOCT-like"/>
</dbReference>
<organism evidence="2">
    <name type="scientific">Streptomyces sp. gb1(2016)</name>
    <dbReference type="NCBI Taxonomy" id="1828321"/>
    <lineage>
        <taxon>Bacteria</taxon>
        <taxon>Bacillati</taxon>
        <taxon>Actinomycetota</taxon>
        <taxon>Actinomycetes</taxon>
        <taxon>Kitasatosporales</taxon>
        <taxon>Streptomycetaceae</taxon>
        <taxon>Streptomyces</taxon>
    </lineage>
</organism>
<comment type="caution">
    <text evidence="2">The sequence shown here is derived from an EMBL/GenBank/DDBJ whole genome shotgun (WGS) entry which is preliminary data.</text>
</comment>
<dbReference type="RefSeq" id="WP_124278824.1">
    <property type="nucleotide sequence ID" value="NZ_RDBM01000024.1"/>
</dbReference>
<dbReference type="PANTHER" id="PTHR40763:SF5">
    <property type="entry name" value="MEMBRANE PROTEIN"/>
    <property type="match status" value="1"/>
</dbReference>
<dbReference type="AlphaFoldDB" id="A0A652L7H4"/>
<accession>A0A652L7H4</accession>
<dbReference type="EMBL" id="RDBM01000024">
    <property type="protein sequence ID" value="TXS32035.1"/>
    <property type="molecule type" value="Genomic_DNA"/>
</dbReference>
<gene>
    <name evidence="2" type="ORF">EAO74_07235</name>
</gene>
<dbReference type="Pfam" id="PF08044">
    <property type="entry name" value="DUF1707"/>
    <property type="match status" value="1"/>
</dbReference>
<evidence type="ECO:0000313" key="2">
    <source>
        <dbReference type="EMBL" id="TXS32035.1"/>
    </source>
</evidence>
<reference evidence="2" key="1">
    <citation type="submission" date="2018-10" db="EMBL/GenBank/DDBJ databases">
        <authorList>
            <person name="Hariharan J."/>
            <person name="Choudoir M.J."/>
            <person name="Diebold P."/>
            <person name="Panke-Buisse K."/>
            <person name="Campbell A.N."/>
            <person name="Buckley D.H."/>
        </authorList>
    </citation>
    <scope>NUCLEOTIDE SEQUENCE</scope>
    <source>
        <strain evidence="2">Gb1</strain>
    </source>
</reference>
<proteinExistence type="predicted"/>
<feature type="domain" description="DUF1707" evidence="1">
    <location>
        <begin position="12"/>
        <end position="63"/>
    </location>
</feature>
<name>A0A652L7H4_9ACTN</name>